<dbReference type="PANTHER" id="PTHR23149">
    <property type="entry name" value="G PATCH DOMAIN CONTAINING PROTEIN"/>
    <property type="match status" value="1"/>
</dbReference>
<dbReference type="InterPro" id="IPR050656">
    <property type="entry name" value="PINX1"/>
</dbReference>
<reference evidence="2" key="2">
    <citation type="submission" date="2025-08" db="UniProtKB">
        <authorList>
            <consortium name="Ensembl"/>
        </authorList>
    </citation>
    <scope>IDENTIFICATION</scope>
</reference>
<accession>A0A8C6QA41</accession>
<dbReference type="GO" id="GO:0005730">
    <property type="term" value="C:nucleolus"/>
    <property type="evidence" value="ECO:0007669"/>
    <property type="project" value="TreeGrafter"/>
</dbReference>
<dbReference type="Ensembl" id="ENSNFUT00015056981.1">
    <property type="protein sequence ID" value="ENSNFUP00015054671.1"/>
    <property type="gene ID" value="ENSNFUG00015025359.1"/>
</dbReference>
<dbReference type="AlphaFoldDB" id="A0A8C6QA41"/>
<protein>
    <submittedName>
        <fullName evidence="2">Uncharacterized protein</fullName>
    </submittedName>
</protein>
<feature type="region of interest" description="Disordered" evidence="1">
    <location>
        <begin position="83"/>
        <end position="102"/>
    </location>
</feature>
<dbReference type="PANTHER" id="PTHR23149:SF9">
    <property type="entry name" value="G PATCH DOMAIN-CONTAINING PROTEIN 4"/>
    <property type="match status" value="1"/>
</dbReference>
<keyword evidence="3" id="KW-1185">Reference proteome</keyword>
<organism evidence="2 3">
    <name type="scientific">Nothobranchius furzeri</name>
    <name type="common">Turquoise killifish</name>
    <dbReference type="NCBI Taxonomy" id="105023"/>
    <lineage>
        <taxon>Eukaryota</taxon>
        <taxon>Metazoa</taxon>
        <taxon>Chordata</taxon>
        <taxon>Craniata</taxon>
        <taxon>Vertebrata</taxon>
        <taxon>Euteleostomi</taxon>
        <taxon>Actinopterygii</taxon>
        <taxon>Neopterygii</taxon>
        <taxon>Teleostei</taxon>
        <taxon>Neoteleostei</taxon>
        <taxon>Acanthomorphata</taxon>
        <taxon>Ovalentaria</taxon>
        <taxon>Atherinomorphae</taxon>
        <taxon>Cyprinodontiformes</taxon>
        <taxon>Nothobranchiidae</taxon>
        <taxon>Nothobranchius</taxon>
    </lineage>
</organism>
<dbReference type="GeneTree" id="ENSGT00390000008765"/>
<evidence type="ECO:0000313" key="2">
    <source>
        <dbReference type="Ensembl" id="ENSNFUP00015054671.1"/>
    </source>
</evidence>
<sequence length="132" mass="15102">MPNKSVAEQRLKSLKRRFDKEPRFQEEYTRFLTEVNENGISEAIKVKVKCDKGGVGHKEGEQFSFHWWDHVFNKASASLQVESDQNGTKVKKTADEEDGTISNKKPRKALLERAKLYGSFVKSATLNVTLKK</sequence>
<evidence type="ECO:0000256" key="1">
    <source>
        <dbReference type="SAM" id="MobiDB-lite"/>
    </source>
</evidence>
<proteinExistence type="predicted"/>
<name>A0A8C6QA41_NOTFU</name>
<dbReference type="Proteomes" id="UP000694548">
    <property type="component" value="Chromosome sgr17"/>
</dbReference>
<reference evidence="2" key="1">
    <citation type="submission" date="2014-08" db="EMBL/GenBank/DDBJ databases">
        <authorList>
            <person name="Senf B."/>
            <person name="Petzold A."/>
            <person name="Downie B.R."/>
            <person name="Koch P."/>
            <person name="Platzer M."/>
        </authorList>
    </citation>
    <scope>NUCLEOTIDE SEQUENCE [LARGE SCALE GENOMIC DNA]</scope>
    <source>
        <strain evidence="2">GRZ</strain>
    </source>
</reference>
<reference evidence="2" key="3">
    <citation type="submission" date="2025-09" db="UniProtKB">
        <authorList>
            <consortium name="Ensembl"/>
        </authorList>
    </citation>
    <scope>IDENTIFICATION</scope>
</reference>
<evidence type="ECO:0000313" key="3">
    <source>
        <dbReference type="Proteomes" id="UP000694548"/>
    </source>
</evidence>